<dbReference type="InterPro" id="IPR039708">
    <property type="entry name" value="MT1774/Rv1733c-like"/>
</dbReference>
<accession>A0ABP8RGB0</accession>
<dbReference type="Proteomes" id="UP001501598">
    <property type="component" value="Unassembled WGS sequence"/>
</dbReference>
<gene>
    <name evidence="2" type="ORF">GCM10023175_05910</name>
</gene>
<name>A0ABP8RGB0_9PSEU</name>
<keyword evidence="1" id="KW-0812">Transmembrane</keyword>
<dbReference type="PANTHER" id="PTHR42305:SF1">
    <property type="entry name" value="MEMBRANE PROTEIN RV1733C-RELATED"/>
    <property type="match status" value="1"/>
</dbReference>
<evidence type="ECO:0000256" key="1">
    <source>
        <dbReference type="SAM" id="Phobius"/>
    </source>
</evidence>
<organism evidence="2 3">
    <name type="scientific">Pseudonocardia xishanensis</name>
    <dbReference type="NCBI Taxonomy" id="630995"/>
    <lineage>
        <taxon>Bacteria</taxon>
        <taxon>Bacillati</taxon>
        <taxon>Actinomycetota</taxon>
        <taxon>Actinomycetes</taxon>
        <taxon>Pseudonocardiales</taxon>
        <taxon>Pseudonocardiaceae</taxon>
        <taxon>Pseudonocardia</taxon>
    </lineage>
</organism>
<dbReference type="EMBL" id="BAABGT010000012">
    <property type="protein sequence ID" value="GAA4537403.1"/>
    <property type="molecule type" value="Genomic_DNA"/>
</dbReference>
<keyword evidence="3" id="KW-1185">Reference proteome</keyword>
<evidence type="ECO:0000313" key="2">
    <source>
        <dbReference type="EMBL" id="GAA4537403.1"/>
    </source>
</evidence>
<evidence type="ECO:0000313" key="3">
    <source>
        <dbReference type="Proteomes" id="UP001501598"/>
    </source>
</evidence>
<proteinExistence type="predicted"/>
<comment type="caution">
    <text evidence="2">The sequence shown here is derived from an EMBL/GenBank/DDBJ whole genome shotgun (WGS) entry which is preliminary data.</text>
</comment>
<dbReference type="PANTHER" id="PTHR42305">
    <property type="entry name" value="MEMBRANE PROTEIN RV1733C-RELATED"/>
    <property type="match status" value="1"/>
</dbReference>
<feature type="transmembrane region" description="Helical" evidence="1">
    <location>
        <begin position="115"/>
        <end position="136"/>
    </location>
</feature>
<keyword evidence="1" id="KW-0472">Membrane</keyword>
<reference evidence="3" key="1">
    <citation type="journal article" date="2019" name="Int. J. Syst. Evol. Microbiol.">
        <title>The Global Catalogue of Microorganisms (GCM) 10K type strain sequencing project: providing services to taxonomists for standard genome sequencing and annotation.</title>
        <authorList>
            <consortium name="The Broad Institute Genomics Platform"/>
            <consortium name="The Broad Institute Genome Sequencing Center for Infectious Disease"/>
            <person name="Wu L."/>
            <person name="Ma J."/>
        </authorList>
    </citation>
    <scope>NUCLEOTIDE SEQUENCE [LARGE SCALE GENOMIC DNA]</scope>
    <source>
        <strain evidence="3">JCM 17906</strain>
    </source>
</reference>
<keyword evidence="1" id="KW-1133">Transmembrane helix</keyword>
<evidence type="ECO:0008006" key="4">
    <source>
        <dbReference type="Google" id="ProtNLM"/>
    </source>
</evidence>
<protein>
    <recommendedName>
        <fullName evidence="4">Integral membrane protein</fullName>
    </recommendedName>
</protein>
<sequence>MAVLLCALGVVVLVVAALLGVMAHGSVTARASAQSVDRVRVTATITRVVGPTVPAAPSGPGGRRVLADWTAPDGTPRTGEVTTPVSAAPGSVVPLWVDRAGAAVRAPVSPRSAPLVGAVVGIGIALLGAALLLVVWRVVRRVAAGRNAEAWARGWAEVEPTWSGRTNAT</sequence>